<reference evidence="1 2" key="1">
    <citation type="submission" date="2020-04" db="EMBL/GenBank/DDBJ databases">
        <title>Description of novel Gluconacetobacter.</title>
        <authorList>
            <person name="Sombolestani A."/>
        </authorList>
    </citation>
    <scope>NUCLEOTIDE SEQUENCE [LARGE SCALE GENOMIC DNA]</scope>
    <source>
        <strain evidence="1 2">LMG 19747</strain>
    </source>
</reference>
<dbReference type="AlphaFoldDB" id="A0A7W4NSW9"/>
<gene>
    <name evidence="1" type="ORF">HLH48_20540</name>
</gene>
<evidence type="ECO:0000313" key="1">
    <source>
        <dbReference type="EMBL" id="MBB2162508.1"/>
    </source>
</evidence>
<organism evidence="1 2">
    <name type="scientific">Gluconacetobacter sacchari</name>
    <dbReference type="NCBI Taxonomy" id="92759"/>
    <lineage>
        <taxon>Bacteria</taxon>
        <taxon>Pseudomonadati</taxon>
        <taxon>Pseudomonadota</taxon>
        <taxon>Alphaproteobacteria</taxon>
        <taxon>Acetobacterales</taxon>
        <taxon>Acetobacteraceae</taxon>
        <taxon>Gluconacetobacter</taxon>
    </lineage>
</organism>
<dbReference type="EMBL" id="JABEQJ010000040">
    <property type="protein sequence ID" value="MBB2162508.1"/>
    <property type="molecule type" value="Genomic_DNA"/>
</dbReference>
<evidence type="ECO:0000313" key="2">
    <source>
        <dbReference type="Proteomes" id="UP000589085"/>
    </source>
</evidence>
<proteinExistence type="predicted"/>
<protein>
    <submittedName>
        <fullName evidence="1">Uncharacterized protein</fullName>
    </submittedName>
</protein>
<sequence length="78" mass="8903">MSLRIDESWIVLASIENEQHDRCVDLFARPGGTFGFEAFRRDPEDAGRWTAVSDHSAISYLTRDRAMHAARRAVPRLT</sequence>
<dbReference type="Proteomes" id="UP000589085">
    <property type="component" value="Unassembled WGS sequence"/>
</dbReference>
<comment type="caution">
    <text evidence="1">The sequence shown here is derived from an EMBL/GenBank/DDBJ whole genome shotgun (WGS) entry which is preliminary data.</text>
</comment>
<accession>A0A7W4NSW9</accession>
<name>A0A7W4NSW9_9PROT</name>
<dbReference type="RefSeq" id="WP_182999331.1">
    <property type="nucleotide sequence ID" value="NZ_JABEQJ010000040.1"/>
</dbReference>